<dbReference type="PANTHER" id="PTHR31238">
    <property type="entry name" value="GERMIN-LIKE PROTEIN SUBFAMILY 3 MEMBER 3"/>
    <property type="match status" value="1"/>
</dbReference>
<accession>A0A401GC05</accession>
<keyword evidence="6" id="KW-0472">Membrane</keyword>
<feature type="domain" description="Cupin type-1" evidence="8">
    <location>
        <begin position="58"/>
        <end position="206"/>
    </location>
</feature>
<evidence type="ECO:0000313" key="9">
    <source>
        <dbReference type="EMBL" id="GBE79718.1"/>
    </source>
</evidence>
<organism evidence="9 10">
    <name type="scientific">Sparassis crispa</name>
    <dbReference type="NCBI Taxonomy" id="139825"/>
    <lineage>
        <taxon>Eukaryota</taxon>
        <taxon>Fungi</taxon>
        <taxon>Dikarya</taxon>
        <taxon>Basidiomycota</taxon>
        <taxon>Agaricomycotina</taxon>
        <taxon>Agaricomycetes</taxon>
        <taxon>Polyporales</taxon>
        <taxon>Sparassidaceae</taxon>
        <taxon>Sparassis</taxon>
    </lineage>
</organism>
<evidence type="ECO:0000256" key="7">
    <source>
        <dbReference type="SAM" id="SignalP"/>
    </source>
</evidence>
<evidence type="ECO:0000256" key="5">
    <source>
        <dbReference type="ARBA" id="ARBA00023211"/>
    </source>
</evidence>
<dbReference type="InParanoid" id="A0A401GC05"/>
<evidence type="ECO:0000256" key="3">
    <source>
        <dbReference type="ARBA" id="ARBA00022525"/>
    </source>
</evidence>
<dbReference type="PRINTS" id="PR00325">
    <property type="entry name" value="GERMIN"/>
</dbReference>
<comment type="similarity">
    <text evidence="2">Belongs to the germin family.</text>
</comment>
<evidence type="ECO:0000256" key="2">
    <source>
        <dbReference type="ARBA" id="ARBA00007456"/>
    </source>
</evidence>
<dbReference type="AlphaFoldDB" id="A0A401GC05"/>
<dbReference type="PROSITE" id="PS00725">
    <property type="entry name" value="GERMIN"/>
    <property type="match status" value="1"/>
</dbReference>
<name>A0A401GC05_9APHY</name>
<comment type="caution">
    <text evidence="9">The sequence shown here is derived from an EMBL/GenBank/DDBJ whole genome shotgun (WGS) entry which is preliminary data.</text>
</comment>
<dbReference type="Proteomes" id="UP000287166">
    <property type="component" value="Unassembled WGS sequence"/>
</dbReference>
<comment type="subcellular location">
    <subcellularLocation>
        <location evidence="1">Secreted</location>
    </subcellularLocation>
</comment>
<evidence type="ECO:0000256" key="4">
    <source>
        <dbReference type="ARBA" id="ARBA00022723"/>
    </source>
</evidence>
<dbReference type="InterPro" id="IPR011051">
    <property type="entry name" value="RmlC_Cupin_sf"/>
</dbReference>
<keyword evidence="5" id="KW-0464">Manganese</keyword>
<dbReference type="SMART" id="SM00835">
    <property type="entry name" value="Cupin_1"/>
    <property type="match status" value="1"/>
</dbReference>
<dbReference type="GO" id="GO:0030145">
    <property type="term" value="F:manganese ion binding"/>
    <property type="evidence" value="ECO:0007669"/>
    <property type="project" value="InterPro"/>
</dbReference>
<evidence type="ECO:0000256" key="6">
    <source>
        <dbReference type="SAM" id="Phobius"/>
    </source>
</evidence>
<dbReference type="InterPro" id="IPR014710">
    <property type="entry name" value="RmlC-like_jellyroll"/>
</dbReference>
<evidence type="ECO:0000313" key="10">
    <source>
        <dbReference type="Proteomes" id="UP000287166"/>
    </source>
</evidence>
<feature type="signal peptide" evidence="7">
    <location>
        <begin position="1"/>
        <end position="18"/>
    </location>
</feature>
<dbReference type="InterPro" id="IPR001929">
    <property type="entry name" value="Germin"/>
</dbReference>
<evidence type="ECO:0000256" key="1">
    <source>
        <dbReference type="ARBA" id="ARBA00004613"/>
    </source>
</evidence>
<dbReference type="SUPFAM" id="SSF51182">
    <property type="entry name" value="RmlC-like cupins"/>
    <property type="match status" value="1"/>
</dbReference>
<keyword evidence="6" id="KW-1133">Transmembrane helix</keyword>
<dbReference type="Gene3D" id="2.60.120.10">
    <property type="entry name" value="Jelly Rolls"/>
    <property type="match status" value="1"/>
</dbReference>
<gene>
    <name evidence="9" type="ORF">SCP_0209190</name>
</gene>
<reference evidence="9 10" key="1">
    <citation type="journal article" date="2018" name="Sci. Rep.">
        <title>Genome sequence of the cauliflower mushroom Sparassis crispa (Hanabiratake) and its association with beneficial usage.</title>
        <authorList>
            <person name="Kiyama R."/>
            <person name="Furutani Y."/>
            <person name="Kawaguchi K."/>
            <person name="Nakanishi T."/>
        </authorList>
    </citation>
    <scope>NUCLEOTIDE SEQUENCE [LARGE SCALE GENOMIC DNA]</scope>
</reference>
<proteinExistence type="inferred from homology"/>
<keyword evidence="6" id="KW-0812">Transmembrane</keyword>
<sequence length="364" mass="37033">MFSPLLVSLAVSAAGVLAQSASSAAAAAAAEASLVAQLKTANGAATRVNLLSDSDFVFDFENPPPKAITQGAGGHLVLASVADFPAVVGNGLAMAVGFLEPCGLNTPHLHPRATELLYAVNGTITTGMIQQGGTRFIFNNVTAGSGIVLPQGSVHFQINDNCDPVTFVSALNNEDPGASPVAQLFFGMPPGVVGASLGDVGVQEVVQLASMIPDTFVLGTDECLQRCGLTRGAQPMAQQVPRVAGNAFPSGVSAGAGAAASSTSQSRSIMQTSADLVAAIENPVAPSGARGGTTQPVTIALIVVVSVLGVGYLVLGALFFMNRARGERGTGRSFMRPTMKDRALVPTVEVPTLDKYDPIASRSS</sequence>
<dbReference type="OrthoDB" id="1921208at2759"/>
<dbReference type="CDD" id="cd02241">
    <property type="entry name" value="cupin_OxOx"/>
    <property type="match status" value="1"/>
</dbReference>
<keyword evidence="3" id="KW-0964">Secreted</keyword>
<evidence type="ECO:0000259" key="8">
    <source>
        <dbReference type="SMART" id="SM00835"/>
    </source>
</evidence>
<dbReference type="RefSeq" id="XP_027610631.1">
    <property type="nucleotide sequence ID" value="XM_027754830.1"/>
</dbReference>
<dbReference type="STRING" id="139825.A0A401GC05"/>
<feature type="transmembrane region" description="Helical" evidence="6">
    <location>
        <begin position="299"/>
        <end position="320"/>
    </location>
</feature>
<keyword evidence="10" id="KW-1185">Reference proteome</keyword>
<dbReference type="EMBL" id="BFAD01000002">
    <property type="protein sequence ID" value="GBE79718.1"/>
    <property type="molecule type" value="Genomic_DNA"/>
</dbReference>
<dbReference type="GeneID" id="38776635"/>
<keyword evidence="7" id="KW-0732">Signal</keyword>
<dbReference type="InterPro" id="IPR019780">
    <property type="entry name" value="Germin_Mn-BS"/>
</dbReference>
<dbReference type="GO" id="GO:0005576">
    <property type="term" value="C:extracellular region"/>
    <property type="evidence" value="ECO:0007669"/>
    <property type="project" value="UniProtKB-SubCell"/>
</dbReference>
<dbReference type="Pfam" id="PF00190">
    <property type="entry name" value="Cupin_1"/>
    <property type="match status" value="1"/>
</dbReference>
<protein>
    <recommendedName>
        <fullName evidence="8">Cupin type-1 domain-containing protein</fullName>
    </recommendedName>
</protein>
<dbReference type="InterPro" id="IPR006045">
    <property type="entry name" value="Cupin_1"/>
</dbReference>
<keyword evidence="4" id="KW-0479">Metal-binding</keyword>
<feature type="chain" id="PRO_5019025115" description="Cupin type-1 domain-containing protein" evidence="7">
    <location>
        <begin position="19"/>
        <end position="364"/>
    </location>
</feature>